<proteinExistence type="predicted"/>
<reference evidence="3" key="1">
    <citation type="submission" date="2023-10" db="EMBL/GenBank/DDBJ databases">
        <title>Genome assembly of Pristionchus species.</title>
        <authorList>
            <person name="Yoshida K."/>
            <person name="Sommer R.J."/>
        </authorList>
    </citation>
    <scope>NUCLEOTIDE SEQUENCE</scope>
    <source>
        <strain evidence="3">RS0144</strain>
    </source>
</reference>
<feature type="compositionally biased region" description="Basic residues" evidence="2">
    <location>
        <begin position="152"/>
        <end position="161"/>
    </location>
</feature>
<feature type="region of interest" description="Disordered" evidence="2">
    <location>
        <begin position="1"/>
        <end position="40"/>
    </location>
</feature>
<feature type="compositionally biased region" description="Basic residues" evidence="2">
    <location>
        <begin position="1"/>
        <end position="16"/>
    </location>
</feature>
<sequence length="161" mass="18416">LDRMPSSHKKGRADKHVKREEEEKEEGTDSMDSKPDQPSHFSKALAELKDLRRKYESANAEKSLRESKVYKLETSFLNDLKAYQEAAVVAGLIKQEEVKPLGRLFSETSTSWMKSLEKMANPENGDVDFGDKNTEERMEGNAHSHKISSDKNRKRKLSMNT</sequence>
<feature type="region of interest" description="Disordered" evidence="2">
    <location>
        <begin position="117"/>
        <end position="161"/>
    </location>
</feature>
<keyword evidence="4" id="KW-1185">Reference proteome</keyword>
<dbReference type="EMBL" id="BTSX01000006">
    <property type="protein sequence ID" value="GMT04005.1"/>
    <property type="molecule type" value="Genomic_DNA"/>
</dbReference>
<keyword evidence="1" id="KW-0175">Coiled coil</keyword>
<evidence type="ECO:0000313" key="3">
    <source>
        <dbReference type="EMBL" id="GMT04005.1"/>
    </source>
</evidence>
<evidence type="ECO:0000256" key="2">
    <source>
        <dbReference type="SAM" id="MobiDB-lite"/>
    </source>
</evidence>
<dbReference type="AlphaFoldDB" id="A0AAV5UCX0"/>
<comment type="caution">
    <text evidence="3">The sequence shown here is derived from an EMBL/GenBank/DDBJ whole genome shotgun (WGS) entry which is preliminary data.</text>
</comment>
<evidence type="ECO:0000313" key="4">
    <source>
        <dbReference type="Proteomes" id="UP001432027"/>
    </source>
</evidence>
<feature type="non-terminal residue" evidence="3">
    <location>
        <position position="1"/>
    </location>
</feature>
<dbReference type="Proteomes" id="UP001432027">
    <property type="component" value="Unassembled WGS sequence"/>
</dbReference>
<accession>A0AAV5UCX0</accession>
<evidence type="ECO:0000256" key="1">
    <source>
        <dbReference type="SAM" id="Coils"/>
    </source>
</evidence>
<gene>
    <name evidence="3" type="ORF">PENTCL1PPCAC_26179</name>
</gene>
<feature type="compositionally biased region" description="Basic and acidic residues" evidence="2">
    <location>
        <begin position="129"/>
        <end position="151"/>
    </location>
</feature>
<protein>
    <submittedName>
        <fullName evidence="3">Uncharacterized protein</fullName>
    </submittedName>
</protein>
<organism evidence="3 4">
    <name type="scientific">Pristionchus entomophagus</name>
    <dbReference type="NCBI Taxonomy" id="358040"/>
    <lineage>
        <taxon>Eukaryota</taxon>
        <taxon>Metazoa</taxon>
        <taxon>Ecdysozoa</taxon>
        <taxon>Nematoda</taxon>
        <taxon>Chromadorea</taxon>
        <taxon>Rhabditida</taxon>
        <taxon>Rhabditina</taxon>
        <taxon>Diplogasteromorpha</taxon>
        <taxon>Diplogasteroidea</taxon>
        <taxon>Neodiplogasteridae</taxon>
        <taxon>Pristionchus</taxon>
    </lineage>
</organism>
<feature type="coiled-coil region" evidence="1">
    <location>
        <begin position="41"/>
        <end position="68"/>
    </location>
</feature>
<name>A0AAV5UCX0_9BILA</name>